<keyword evidence="7" id="KW-1185">Reference proteome</keyword>
<evidence type="ECO:0000313" key="7">
    <source>
        <dbReference type="Proteomes" id="UP000838878"/>
    </source>
</evidence>
<evidence type="ECO:0000256" key="1">
    <source>
        <dbReference type="ARBA" id="ARBA00022460"/>
    </source>
</evidence>
<organism evidence="6 7">
    <name type="scientific">Brenthis ino</name>
    <name type="common">lesser marbled fritillary</name>
    <dbReference type="NCBI Taxonomy" id="405034"/>
    <lineage>
        <taxon>Eukaryota</taxon>
        <taxon>Metazoa</taxon>
        <taxon>Ecdysozoa</taxon>
        <taxon>Arthropoda</taxon>
        <taxon>Hexapoda</taxon>
        <taxon>Insecta</taxon>
        <taxon>Pterygota</taxon>
        <taxon>Neoptera</taxon>
        <taxon>Endopterygota</taxon>
        <taxon>Lepidoptera</taxon>
        <taxon>Glossata</taxon>
        <taxon>Ditrysia</taxon>
        <taxon>Papilionoidea</taxon>
        <taxon>Nymphalidae</taxon>
        <taxon>Heliconiinae</taxon>
        <taxon>Argynnini</taxon>
        <taxon>Brenthis</taxon>
    </lineage>
</organism>
<feature type="region of interest" description="Disordered" evidence="4">
    <location>
        <begin position="124"/>
        <end position="357"/>
    </location>
</feature>
<name>A0A8J9V9N1_9NEOP</name>
<evidence type="ECO:0000256" key="3">
    <source>
        <dbReference type="PROSITE-ProRule" id="PRU00497"/>
    </source>
</evidence>
<keyword evidence="2 5" id="KW-0732">Signal</keyword>
<dbReference type="AlphaFoldDB" id="A0A8J9V9N1"/>
<dbReference type="Pfam" id="PF00379">
    <property type="entry name" value="Chitin_bind_4"/>
    <property type="match status" value="1"/>
</dbReference>
<dbReference type="PANTHER" id="PTHR10380:SF173">
    <property type="entry name" value="CUTICULAR PROTEIN 47EF, ISOFORM C-RELATED"/>
    <property type="match status" value="1"/>
</dbReference>
<feature type="compositionally biased region" description="Polar residues" evidence="4">
    <location>
        <begin position="234"/>
        <end position="246"/>
    </location>
</feature>
<dbReference type="PANTHER" id="PTHR10380">
    <property type="entry name" value="CUTICLE PROTEIN"/>
    <property type="match status" value="1"/>
</dbReference>
<dbReference type="InterPro" id="IPR031311">
    <property type="entry name" value="CHIT_BIND_RR_consensus"/>
</dbReference>
<feature type="signal peptide" evidence="5">
    <location>
        <begin position="1"/>
        <end position="19"/>
    </location>
</feature>
<dbReference type="Proteomes" id="UP000838878">
    <property type="component" value="Chromosome 7"/>
</dbReference>
<gene>
    <name evidence="6" type="ORF">BINO364_LOCUS13100</name>
</gene>
<protein>
    <submittedName>
        <fullName evidence="6">Uncharacterized protein</fullName>
    </submittedName>
</protein>
<sequence length="357" mass="37779">MYNKNIIVLLLCLLAYVSTAPTDVPPEKQQPTVIPIISQSEEFEPNGTYKFSYETGNGIKREEIAYEKVLPKARASSNEASENEDYSDEIHVQQGSYSYTAPDGTIISLRYIADENGFRPIGDHLPKSPVAIPASPSSAEKKGRALKTPDSSISASATVETKAKKSESIEPSNKPAESSPDTSASPVKVSSAPEEPAVVPENASIQETAASPAEPSANEENKPETKIEQAGEDNVQSPKIEQSATESDALKSSDATTPNVDVSSETASTPVPVQSTESEQGPTASAEQALTSTSEQPSTEVSEPQSSTTAPEQSSAIETVGQSAPTETTNRPSEEEAEQSTTKIPQSEESLSTTISN</sequence>
<feature type="non-terminal residue" evidence="6">
    <location>
        <position position="357"/>
    </location>
</feature>
<feature type="compositionally biased region" description="Polar residues" evidence="4">
    <location>
        <begin position="169"/>
        <end position="185"/>
    </location>
</feature>
<dbReference type="EMBL" id="OV170227">
    <property type="protein sequence ID" value="CAH0727802.1"/>
    <property type="molecule type" value="Genomic_DNA"/>
</dbReference>
<feature type="compositionally biased region" description="Basic and acidic residues" evidence="4">
    <location>
        <begin position="219"/>
        <end position="229"/>
    </location>
</feature>
<feature type="compositionally biased region" description="Polar residues" evidence="4">
    <location>
        <begin position="339"/>
        <end position="357"/>
    </location>
</feature>
<evidence type="ECO:0000256" key="4">
    <source>
        <dbReference type="SAM" id="MobiDB-lite"/>
    </source>
</evidence>
<evidence type="ECO:0000256" key="2">
    <source>
        <dbReference type="ARBA" id="ARBA00022729"/>
    </source>
</evidence>
<accession>A0A8J9V9N1</accession>
<dbReference type="GO" id="GO:0062129">
    <property type="term" value="C:chitin-based extracellular matrix"/>
    <property type="evidence" value="ECO:0007669"/>
    <property type="project" value="TreeGrafter"/>
</dbReference>
<reference evidence="6" key="1">
    <citation type="submission" date="2021-12" db="EMBL/GenBank/DDBJ databases">
        <authorList>
            <person name="Martin H S."/>
        </authorList>
    </citation>
    <scope>NUCLEOTIDE SEQUENCE</scope>
</reference>
<evidence type="ECO:0000256" key="5">
    <source>
        <dbReference type="SAM" id="SignalP"/>
    </source>
</evidence>
<dbReference type="InterPro" id="IPR050468">
    <property type="entry name" value="Cuticle_Struct_Prot"/>
</dbReference>
<keyword evidence="1 3" id="KW-0193">Cuticle</keyword>
<dbReference type="OrthoDB" id="8117702at2759"/>
<feature type="compositionally biased region" description="Polar residues" evidence="4">
    <location>
        <begin position="149"/>
        <end position="159"/>
    </location>
</feature>
<proteinExistence type="predicted"/>
<dbReference type="InterPro" id="IPR000618">
    <property type="entry name" value="Insect_cuticle"/>
</dbReference>
<evidence type="ECO:0000313" key="6">
    <source>
        <dbReference type="EMBL" id="CAH0727802.1"/>
    </source>
</evidence>
<feature type="compositionally biased region" description="Low complexity" evidence="4">
    <location>
        <begin position="207"/>
        <end position="218"/>
    </location>
</feature>
<dbReference type="PROSITE" id="PS00233">
    <property type="entry name" value="CHIT_BIND_RR_1"/>
    <property type="match status" value="1"/>
</dbReference>
<feature type="compositionally biased region" description="Polar residues" evidence="4">
    <location>
        <begin position="253"/>
        <end position="331"/>
    </location>
</feature>
<dbReference type="GO" id="GO:0008010">
    <property type="term" value="F:structural constituent of chitin-based larval cuticle"/>
    <property type="evidence" value="ECO:0007669"/>
    <property type="project" value="TreeGrafter"/>
</dbReference>
<feature type="compositionally biased region" description="Low complexity" evidence="4">
    <location>
        <begin position="127"/>
        <end position="138"/>
    </location>
</feature>
<dbReference type="PROSITE" id="PS51155">
    <property type="entry name" value="CHIT_BIND_RR_2"/>
    <property type="match status" value="1"/>
</dbReference>
<feature type="chain" id="PRO_5035448001" evidence="5">
    <location>
        <begin position="20"/>
        <end position="357"/>
    </location>
</feature>